<keyword evidence="3 11" id="KW-0732">Signal</keyword>
<dbReference type="AlphaFoldDB" id="A0AAV9JMB8"/>
<comment type="caution">
    <text evidence="12">The sequence shown here is derived from an EMBL/GenBank/DDBJ whole genome shotgun (WGS) entry which is preliminary data.</text>
</comment>
<accession>A0AAV9JMB8</accession>
<feature type="region of interest" description="Disordered" evidence="9">
    <location>
        <begin position="218"/>
        <end position="288"/>
    </location>
</feature>
<evidence type="ECO:0000256" key="6">
    <source>
        <dbReference type="ARBA" id="ARBA00023136"/>
    </source>
</evidence>
<keyword evidence="13" id="KW-1185">Reference proteome</keyword>
<keyword evidence="2 10" id="KW-0812">Transmembrane</keyword>
<evidence type="ECO:0000256" key="2">
    <source>
        <dbReference type="ARBA" id="ARBA00022692"/>
    </source>
</evidence>
<evidence type="ECO:0000256" key="3">
    <source>
        <dbReference type="ARBA" id="ARBA00022729"/>
    </source>
</evidence>
<evidence type="ECO:0000256" key="5">
    <source>
        <dbReference type="ARBA" id="ARBA00022989"/>
    </source>
</evidence>
<evidence type="ECO:0000256" key="10">
    <source>
        <dbReference type="SAM" id="Phobius"/>
    </source>
</evidence>
<name>A0AAV9JMB8_9PEZI</name>
<dbReference type="Proteomes" id="UP001324427">
    <property type="component" value="Unassembled WGS sequence"/>
</dbReference>
<evidence type="ECO:0000256" key="7">
    <source>
        <dbReference type="ARBA" id="ARBA00037565"/>
    </source>
</evidence>
<evidence type="ECO:0000256" key="1">
    <source>
        <dbReference type="ARBA" id="ARBA00004115"/>
    </source>
</evidence>
<proteinExistence type="inferred from homology"/>
<protein>
    <recommendedName>
        <fullName evidence="14">Translocon-associated protein subunit alpha</fullName>
    </recommendedName>
</protein>
<comment type="subcellular location">
    <subcellularLocation>
        <location evidence="1">Endoplasmic reticulum membrane</location>
        <topology evidence="1">Single-pass type I membrane protein</topology>
    </subcellularLocation>
</comment>
<comment type="similarity">
    <text evidence="8">Belongs to the IRC22 family.</text>
</comment>
<keyword evidence="5 10" id="KW-1133">Transmembrane helix</keyword>
<feature type="chain" id="PRO_5043866357" description="Translocon-associated protein subunit alpha" evidence="11">
    <location>
        <begin position="22"/>
        <end position="288"/>
    </location>
</feature>
<dbReference type="Pfam" id="PF03896">
    <property type="entry name" value="TRAP_alpha"/>
    <property type="match status" value="1"/>
</dbReference>
<feature type="signal peptide" evidence="11">
    <location>
        <begin position="1"/>
        <end position="21"/>
    </location>
</feature>
<dbReference type="PANTHER" id="PTHR12924:SF0">
    <property type="entry name" value="TRANSLOCON-ASSOCIATED PROTEIN SUBUNIT ALPHA"/>
    <property type="match status" value="1"/>
</dbReference>
<dbReference type="EMBL" id="JAVFHQ010000015">
    <property type="protein sequence ID" value="KAK4546413.1"/>
    <property type="molecule type" value="Genomic_DNA"/>
</dbReference>
<gene>
    <name evidence="12" type="ORF">LTR36_002090</name>
</gene>
<evidence type="ECO:0000256" key="8">
    <source>
        <dbReference type="ARBA" id="ARBA00038311"/>
    </source>
</evidence>
<evidence type="ECO:0000256" key="4">
    <source>
        <dbReference type="ARBA" id="ARBA00022824"/>
    </source>
</evidence>
<evidence type="ECO:0000313" key="12">
    <source>
        <dbReference type="EMBL" id="KAK4546413.1"/>
    </source>
</evidence>
<keyword evidence="4" id="KW-0256">Endoplasmic reticulum</keyword>
<dbReference type="PANTHER" id="PTHR12924">
    <property type="entry name" value="TRANSLOCON-ASSOCIATED PROTEIN, ALPHA SUBUNIT"/>
    <property type="match status" value="1"/>
</dbReference>
<organism evidence="12 13">
    <name type="scientific">Oleoguttula mirabilis</name>
    <dbReference type="NCBI Taxonomy" id="1507867"/>
    <lineage>
        <taxon>Eukaryota</taxon>
        <taxon>Fungi</taxon>
        <taxon>Dikarya</taxon>
        <taxon>Ascomycota</taxon>
        <taxon>Pezizomycotina</taxon>
        <taxon>Dothideomycetes</taxon>
        <taxon>Dothideomycetidae</taxon>
        <taxon>Mycosphaerellales</taxon>
        <taxon>Teratosphaeriaceae</taxon>
        <taxon>Oleoguttula</taxon>
    </lineage>
</organism>
<feature type="transmembrane region" description="Helical" evidence="10">
    <location>
        <begin position="188"/>
        <end position="209"/>
    </location>
</feature>
<dbReference type="GO" id="GO:0005789">
    <property type="term" value="C:endoplasmic reticulum membrane"/>
    <property type="evidence" value="ECO:0007669"/>
    <property type="project" value="UniProtKB-SubCell"/>
</dbReference>
<keyword evidence="6 10" id="KW-0472">Membrane</keyword>
<evidence type="ECO:0000256" key="9">
    <source>
        <dbReference type="SAM" id="MobiDB-lite"/>
    </source>
</evidence>
<sequence length="288" mass="30607">MVSLKLTTLAVLALRALSVVAQIPEGIQIEDIEELSDEITSDPEGNAQTPNLAVEISASFPQSEIFGVKLVNGHATQAVLDVSNNEPAAITVLIVGGSLTTPIDVPGAPDPPVVVRNLTAQKYGVSIPAGEKETLTYSFATELHPQDLRLSLVAVLQNTEGNVFTKMVYNETVSVVEAPLSFFDPQIIFLYLFLLAAFGGTCYFIYNTWISTLFPQKRRGGKGGERAKKSSGGSKKVDPADQVSVIGADGPAVTSGAKAYDESWIPAGHLQRPEAKRVGSGRPKSRAA</sequence>
<evidence type="ECO:0008006" key="14">
    <source>
        <dbReference type="Google" id="ProtNLM"/>
    </source>
</evidence>
<comment type="function">
    <text evidence="7">Is probably involved in a pathway contributing to genomic integrity.</text>
</comment>
<reference evidence="12 13" key="1">
    <citation type="submission" date="2021-11" db="EMBL/GenBank/DDBJ databases">
        <title>Black yeast isolated from Biological Soil Crust.</title>
        <authorList>
            <person name="Kurbessoian T."/>
        </authorList>
    </citation>
    <scope>NUCLEOTIDE SEQUENCE [LARGE SCALE GENOMIC DNA]</scope>
    <source>
        <strain evidence="12 13">CCFEE 5522</strain>
    </source>
</reference>
<dbReference type="InterPro" id="IPR005595">
    <property type="entry name" value="TRAP_alpha"/>
</dbReference>
<evidence type="ECO:0000256" key="11">
    <source>
        <dbReference type="SAM" id="SignalP"/>
    </source>
</evidence>
<evidence type="ECO:0000313" key="13">
    <source>
        <dbReference type="Proteomes" id="UP001324427"/>
    </source>
</evidence>